<protein>
    <recommendedName>
        <fullName evidence="3">SAM-dependent methyltransferase</fullName>
    </recommendedName>
</protein>
<evidence type="ECO:0008006" key="3">
    <source>
        <dbReference type="Google" id="ProtNLM"/>
    </source>
</evidence>
<organism evidence="1 2">
    <name type="scientific">Pseudoalteromonas luteoviolacea H33</name>
    <dbReference type="NCBI Taxonomy" id="1365251"/>
    <lineage>
        <taxon>Bacteria</taxon>
        <taxon>Pseudomonadati</taxon>
        <taxon>Pseudomonadota</taxon>
        <taxon>Gammaproteobacteria</taxon>
        <taxon>Alteromonadales</taxon>
        <taxon>Pseudoalteromonadaceae</taxon>
        <taxon>Pseudoalteromonas</taxon>
    </lineage>
</organism>
<dbReference type="PANTHER" id="PTHR38451">
    <property type="entry name" value="TRNA (ADENINE(22)-N(1))-METHYLTRANSFERASE"/>
    <property type="match status" value="1"/>
</dbReference>
<dbReference type="SUPFAM" id="SSF53335">
    <property type="entry name" value="S-adenosyl-L-methionine-dependent methyltransferases"/>
    <property type="match status" value="1"/>
</dbReference>
<gene>
    <name evidence="1" type="ORF">N476_22520</name>
</gene>
<dbReference type="InterPro" id="IPR029063">
    <property type="entry name" value="SAM-dependent_MTases_sf"/>
</dbReference>
<dbReference type="RefSeq" id="WP_063363233.1">
    <property type="nucleotide sequence ID" value="NZ_AUXZ01000095.1"/>
</dbReference>
<evidence type="ECO:0000313" key="1">
    <source>
        <dbReference type="EMBL" id="KZN48022.1"/>
    </source>
</evidence>
<comment type="caution">
    <text evidence="1">The sequence shown here is derived from an EMBL/GenBank/DDBJ whole genome shotgun (WGS) entry which is preliminary data.</text>
</comment>
<dbReference type="InterPro" id="IPR016876">
    <property type="entry name" value="UCP028234"/>
</dbReference>
<proteinExistence type="predicted"/>
<accession>A0A167CSW2</accession>
<dbReference type="PANTHER" id="PTHR38451:SF1">
    <property type="entry name" value="TRNA (ADENINE(22)-N(1))-METHYLTRANSFERASE"/>
    <property type="match status" value="1"/>
</dbReference>
<evidence type="ECO:0000313" key="2">
    <source>
        <dbReference type="Proteomes" id="UP000076503"/>
    </source>
</evidence>
<dbReference type="OrthoDB" id="6862131at2"/>
<reference evidence="1 2" key="1">
    <citation type="submission" date="2013-07" db="EMBL/GenBank/DDBJ databases">
        <title>Comparative Genomic and Metabolomic Analysis of Twelve Strains of Pseudoalteromonas luteoviolacea.</title>
        <authorList>
            <person name="Vynne N.G."/>
            <person name="Mansson M."/>
            <person name="Gram L."/>
        </authorList>
    </citation>
    <scope>NUCLEOTIDE SEQUENCE [LARGE SCALE GENOMIC DNA]</scope>
    <source>
        <strain evidence="1 2">H33</strain>
    </source>
</reference>
<dbReference type="PATRIC" id="fig|1365251.3.peg.3971"/>
<sequence length="228" mass="25618">MKLGKRLAEISQLVDNQYAHIWDCCCDHGRLGANLLDKNLDATVHFVDIVPHLMEALDAKLAQFYAHMQTQWQTHCMDVAKLPLEGKPGKHLVIIAGVGGDLCGRFIKQILANNPSSDIEFLLCPVHHLYTLRQALNHLNLNLIDETLISENKRYYEILKVTNDLSATIRSISPVGEAIWQYSDAQSSVNTKAYLNKTIAHYQRINRGDNDVSDIIAAYEGVKVTPKN</sequence>
<dbReference type="Pfam" id="PF12847">
    <property type="entry name" value="Methyltransf_18"/>
    <property type="match status" value="1"/>
</dbReference>
<dbReference type="FunFam" id="3.40.50.150:FF:000442">
    <property type="entry name" value="tRNA (Adenine22-N1)-methyltransferase TrmK"/>
    <property type="match status" value="1"/>
</dbReference>
<dbReference type="Gene3D" id="3.40.50.150">
    <property type="entry name" value="Vaccinia Virus protein VP39"/>
    <property type="match status" value="1"/>
</dbReference>
<name>A0A167CSW2_9GAMM</name>
<dbReference type="EMBL" id="AUXZ01000095">
    <property type="protein sequence ID" value="KZN48022.1"/>
    <property type="molecule type" value="Genomic_DNA"/>
</dbReference>
<dbReference type="Proteomes" id="UP000076503">
    <property type="component" value="Unassembled WGS sequence"/>
</dbReference>
<dbReference type="PIRSF" id="PIRSF028234">
    <property type="entry name" value="UCP028234"/>
    <property type="match status" value="1"/>
</dbReference>
<dbReference type="AlphaFoldDB" id="A0A167CSW2"/>